<dbReference type="PANTHER" id="PTHR11431:SF127">
    <property type="entry name" value="BACTERIAL NON-HEME FERRITIN"/>
    <property type="match status" value="1"/>
</dbReference>
<dbReference type="Pfam" id="PF00210">
    <property type="entry name" value="Ferritin"/>
    <property type="match status" value="1"/>
</dbReference>
<dbReference type="SUPFAM" id="SSF47240">
    <property type="entry name" value="Ferritin-like"/>
    <property type="match status" value="1"/>
</dbReference>
<dbReference type="Proteomes" id="UP001500729">
    <property type="component" value="Unassembled WGS sequence"/>
</dbReference>
<evidence type="ECO:0000256" key="4">
    <source>
        <dbReference type="ARBA" id="ARBA00023004"/>
    </source>
</evidence>
<dbReference type="InterPro" id="IPR009040">
    <property type="entry name" value="Ferritin-like_diiron"/>
</dbReference>
<dbReference type="RefSeq" id="WP_011874540.1">
    <property type="nucleotide sequence ID" value="NZ_BAAAGS010000105.1"/>
</dbReference>
<keyword evidence="1 5" id="KW-0409">Iron storage</keyword>
<dbReference type="PROSITE" id="PS50905">
    <property type="entry name" value="FERRITIN_LIKE"/>
    <property type="match status" value="1"/>
</dbReference>
<evidence type="ECO:0000313" key="8">
    <source>
        <dbReference type="Proteomes" id="UP001500729"/>
    </source>
</evidence>
<dbReference type="InterPro" id="IPR012347">
    <property type="entry name" value="Ferritin-like"/>
</dbReference>
<accession>A0ABN1ECJ8</accession>
<dbReference type="InterPro" id="IPR009078">
    <property type="entry name" value="Ferritin-like_SF"/>
</dbReference>
<dbReference type="InterPro" id="IPR008331">
    <property type="entry name" value="Ferritin_DPS_dom"/>
</dbReference>
<proteinExistence type="predicted"/>
<dbReference type="Gene3D" id="1.20.1260.10">
    <property type="match status" value="1"/>
</dbReference>
<comment type="caution">
    <text evidence="7">The sequence shown here is derived from an EMBL/GenBank/DDBJ whole genome shotgun (WGS) entry which is preliminary data.</text>
</comment>
<keyword evidence="3" id="KW-0560">Oxidoreductase</keyword>
<dbReference type="PANTHER" id="PTHR11431">
    <property type="entry name" value="FERRITIN"/>
    <property type="match status" value="1"/>
</dbReference>
<evidence type="ECO:0000256" key="3">
    <source>
        <dbReference type="ARBA" id="ARBA00023002"/>
    </source>
</evidence>
<keyword evidence="8" id="KW-1185">Reference proteome</keyword>
<dbReference type="InterPro" id="IPR001519">
    <property type="entry name" value="Ferritin"/>
</dbReference>
<protein>
    <recommendedName>
        <fullName evidence="5">Ferritin</fullName>
    </recommendedName>
</protein>
<keyword evidence="2 5" id="KW-0479">Metal-binding</keyword>
<dbReference type="EMBL" id="BAAAGS010000105">
    <property type="protein sequence ID" value="GAA0563640.1"/>
    <property type="molecule type" value="Genomic_DNA"/>
</dbReference>
<dbReference type="InterPro" id="IPR041719">
    <property type="entry name" value="Ferritin_prok"/>
</dbReference>
<evidence type="ECO:0000313" key="7">
    <source>
        <dbReference type="EMBL" id="GAA0563640.1"/>
    </source>
</evidence>
<name>A0ABN1ECJ8_SACER</name>
<gene>
    <name evidence="7" type="ORF">GCM10009533_69850</name>
</gene>
<dbReference type="CDD" id="cd01055">
    <property type="entry name" value="Nonheme_Ferritin"/>
    <property type="match status" value="1"/>
</dbReference>
<reference evidence="7 8" key="1">
    <citation type="journal article" date="2019" name="Int. J. Syst. Evol. Microbiol.">
        <title>The Global Catalogue of Microorganisms (GCM) 10K type strain sequencing project: providing services to taxonomists for standard genome sequencing and annotation.</title>
        <authorList>
            <consortium name="The Broad Institute Genomics Platform"/>
            <consortium name="The Broad Institute Genome Sequencing Center for Infectious Disease"/>
            <person name="Wu L."/>
            <person name="Ma J."/>
        </authorList>
    </citation>
    <scope>NUCLEOTIDE SEQUENCE [LARGE SCALE GENOMIC DNA]</scope>
    <source>
        <strain evidence="7 8">JCM 10303</strain>
    </source>
</reference>
<feature type="domain" description="Ferritin-like diiron" evidence="6">
    <location>
        <begin position="9"/>
        <end position="154"/>
    </location>
</feature>
<organism evidence="7 8">
    <name type="scientific">Saccharopolyspora erythraea</name>
    <name type="common">Streptomyces erythraeus</name>
    <dbReference type="NCBI Taxonomy" id="1836"/>
    <lineage>
        <taxon>Bacteria</taxon>
        <taxon>Bacillati</taxon>
        <taxon>Actinomycetota</taxon>
        <taxon>Actinomycetes</taxon>
        <taxon>Pseudonocardiales</taxon>
        <taxon>Pseudonocardiaceae</taxon>
        <taxon>Saccharopolyspora</taxon>
    </lineage>
</organism>
<evidence type="ECO:0000256" key="2">
    <source>
        <dbReference type="ARBA" id="ARBA00022723"/>
    </source>
</evidence>
<evidence type="ECO:0000259" key="6">
    <source>
        <dbReference type="PROSITE" id="PS50905"/>
    </source>
</evidence>
<evidence type="ECO:0000256" key="1">
    <source>
        <dbReference type="ARBA" id="ARBA00022434"/>
    </source>
</evidence>
<evidence type="ECO:0000256" key="5">
    <source>
        <dbReference type="RuleBase" id="RU361145"/>
    </source>
</evidence>
<sequence>MTSVVKRIEPRTSRAQNLLEDQVGNEFTSSQQYLAMAVWFDQRDLPRLAAYFYSRASAKRDHAMKIVRYMMDNNIAVEIPAVPTVRNDFGDPRELVALAVEHEAEVTGEFTTLSQTAREEGDYLAEQFLLWFLHEQVEAASRMSSLLNVIDRSQGNMFDVETFLAREDLARS</sequence>
<keyword evidence="4 5" id="KW-0408">Iron</keyword>